<feature type="region of interest" description="Disordered" evidence="1">
    <location>
        <begin position="1"/>
        <end position="20"/>
    </location>
</feature>
<name>A0A150MBZ0_9BACI</name>
<dbReference type="STRING" id="301148.B4135_1442"/>
<gene>
    <name evidence="2" type="ORF">B4135_1442</name>
</gene>
<dbReference type="EMBL" id="LQYT01000013">
    <property type="protein sequence ID" value="KYD22097.1"/>
    <property type="molecule type" value="Genomic_DNA"/>
</dbReference>
<protein>
    <submittedName>
        <fullName evidence="2">Uncharacterized protein</fullName>
    </submittedName>
</protein>
<dbReference type="AlphaFoldDB" id="A0A150MBZ0"/>
<dbReference type="Proteomes" id="UP000075683">
    <property type="component" value="Unassembled WGS sequence"/>
</dbReference>
<accession>A0A150MBZ0</accession>
<reference evidence="2 3" key="1">
    <citation type="submission" date="2016-01" db="EMBL/GenBank/DDBJ databases">
        <title>Draft Genome Sequences of Seven Thermophilic Sporeformers Isolated from Foods.</title>
        <authorList>
            <person name="Berendsen E.M."/>
            <person name="Wells-Bennik M.H."/>
            <person name="Krawcyk A.O."/>
            <person name="De Jong A."/>
            <person name="Holsappel S."/>
            <person name="Eijlander R.T."/>
            <person name="Kuipers O.P."/>
        </authorList>
    </citation>
    <scope>NUCLEOTIDE SEQUENCE [LARGE SCALE GENOMIC DNA]</scope>
    <source>
        <strain evidence="2 3">B4135</strain>
    </source>
</reference>
<evidence type="ECO:0000313" key="2">
    <source>
        <dbReference type="EMBL" id="KYD22097.1"/>
    </source>
</evidence>
<feature type="compositionally biased region" description="Basic residues" evidence="1">
    <location>
        <begin position="1"/>
        <end position="12"/>
    </location>
</feature>
<proteinExistence type="predicted"/>
<dbReference type="OrthoDB" id="256906at2"/>
<evidence type="ECO:0000256" key="1">
    <source>
        <dbReference type="SAM" id="MobiDB-lite"/>
    </source>
</evidence>
<sequence length="349" mass="39278">MCIRKIHGRKGKGAADPAGGFRQLTGEEGAGVFPSERDVQLAEILQQLKDAEYGRWLPPEHEALEDPERAAAAAEIGFIGGNHVKIILEGSRNDGRRMLSLDEIRERLEMNSRTGDDLLAIEEEVSEEGLAYLLESGNSLYFSLPFLLDHWDAVQKNKREARRHFYYDPPLAPVYPKLREHLPGKNGVLRARRISKGRERKYPIADLVFLEELFGPVRDLHMKSGREDAPVSHHILAFAAGEGTMGHYEWTAAPYLKENFEFEFSFEGGVICWNSENADPFLDLTIPGDGRDSRQGPGQAGTPVIRLTQTDFPEGNWAGRILENARPLSEKTAASIERFRHFWMKGEKG</sequence>
<dbReference type="RefSeq" id="WP_061568134.1">
    <property type="nucleotide sequence ID" value="NZ_LQYT01000013.1"/>
</dbReference>
<evidence type="ECO:0000313" key="3">
    <source>
        <dbReference type="Proteomes" id="UP000075683"/>
    </source>
</evidence>
<comment type="caution">
    <text evidence="2">The sequence shown here is derived from an EMBL/GenBank/DDBJ whole genome shotgun (WGS) entry which is preliminary data.</text>
</comment>
<organism evidence="2 3">
    <name type="scientific">Caldibacillus debilis</name>
    <dbReference type="NCBI Taxonomy" id="301148"/>
    <lineage>
        <taxon>Bacteria</taxon>
        <taxon>Bacillati</taxon>
        <taxon>Bacillota</taxon>
        <taxon>Bacilli</taxon>
        <taxon>Bacillales</taxon>
        <taxon>Bacillaceae</taxon>
        <taxon>Caldibacillus</taxon>
    </lineage>
</organism>